<keyword evidence="6" id="KW-1185">Reference proteome</keyword>
<dbReference type="Gene3D" id="3.30.300.30">
    <property type="match status" value="1"/>
</dbReference>
<evidence type="ECO:0000259" key="4">
    <source>
        <dbReference type="Pfam" id="PF13193"/>
    </source>
</evidence>
<dbReference type="InterPro" id="IPR042099">
    <property type="entry name" value="ANL_N_sf"/>
</dbReference>
<dbReference type="InterPro" id="IPR020845">
    <property type="entry name" value="AMP-binding_CS"/>
</dbReference>
<dbReference type="SUPFAM" id="SSF56801">
    <property type="entry name" value="Acetyl-CoA synthetase-like"/>
    <property type="match status" value="1"/>
</dbReference>
<feature type="domain" description="AMP-dependent synthetase/ligase" evidence="3">
    <location>
        <begin position="28"/>
        <end position="392"/>
    </location>
</feature>
<comment type="caution">
    <text evidence="5">The sequence shown here is derived from an EMBL/GenBank/DDBJ whole genome shotgun (WGS) entry which is preliminary data.</text>
</comment>
<dbReference type="AlphaFoldDB" id="A0AB94IPK4"/>
<dbReference type="Pfam" id="PF13193">
    <property type="entry name" value="AMP-binding_C"/>
    <property type="match status" value="1"/>
</dbReference>
<dbReference type="Proteomes" id="UP000018877">
    <property type="component" value="Unassembled WGS sequence"/>
</dbReference>
<dbReference type="GO" id="GO:0031956">
    <property type="term" value="F:medium-chain fatty acid-CoA ligase activity"/>
    <property type="evidence" value="ECO:0007669"/>
    <property type="project" value="TreeGrafter"/>
</dbReference>
<gene>
    <name evidence="5" type="ORF">BAVI_09701</name>
</gene>
<dbReference type="PANTHER" id="PTHR43201:SF5">
    <property type="entry name" value="MEDIUM-CHAIN ACYL-COA LIGASE ACSF2, MITOCHONDRIAL"/>
    <property type="match status" value="1"/>
</dbReference>
<reference evidence="5 6" key="1">
    <citation type="journal article" date="2014" name="Environ. Microbiol.">
        <title>The nitrate-ammonifying and nosZ-carrying bacterium Bacillus vireti is a potent source and sink for nitric and nitrous oxide under high nitrate conditions.</title>
        <authorList>
            <person name="Mania D."/>
            <person name="Heylen K."/>
            <person name="van Spanning R.J."/>
            <person name="Frostegard A."/>
        </authorList>
    </citation>
    <scope>NUCLEOTIDE SEQUENCE [LARGE SCALE GENOMIC DNA]</scope>
    <source>
        <strain evidence="5 6">LMG 21834</strain>
    </source>
</reference>
<dbReference type="EMBL" id="ALAN01000059">
    <property type="protein sequence ID" value="ETI69026.1"/>
    <property type="molecule type" value="Genomic_DNA"/>
</dbReference>
<evidence type="ECO:0000256" key="2">
    <source>
        <dbReference type="ARBA" id="ARBA00022598"/>
    </source>
</evidence>
<dbReference type="Pfam" id="PF00501">
    <property type="entry name" value="AMP-binding"/>
    <property type="match status" value="1"/>
</dbReference>
<dbReference type="FunFam" id="3.30.300.30:FF:000008">
    <property type="entry name" value="2,3-dihydroxybenzoate-AMP ligase"/>
    <property type="match status" value="1"/>
</dbReference>
<evidence type="ECO:0000313" key="5">
    <source>
        <dbReference type="EMBL" id="ETI69026.1"/>
    </source>
</evidence>
<dbReference type="Gene3D" id="3.40.50.12780">
    <property type="entry name" value="N-terminal domain of ligase-like"/>
    <property type="match status" value="1"/>
</dbReference>
<sequence>MNITNEVHFNRKVKVFKNRPKNLHAMLKETAQKYSSHEVLVMNGNRLTYKEMHEKVEQIAGNLQNSLCVKKGDRVALILGNSIEFCLLVFACAKLGAIVVPLNTRLREDELSFMIQQSNSQILVVDDEFLEKVESMRDLDSIINVQYFFLVGNRTPNRKDYLPFEILEQPSSGADVHVTEEDPLFIMYTSGTTGLPKGAIGSHFGAIHSAINYEYVLKTNDKTITLIAVPLFHVTGLIGQLFHMVKVGGTLVIMRRFKTEEYIRLTVEENVSFLFNVPTIYNMMMAHSDFSLYSYSKVNCIAYGGAPMSSETIYKLKKYFPNSYLHNAYGATETSSPATIMPQIFNESKVDSVGLPVPVGEIRVVNDLDEPCKPGEVGELLIKGPMIVEGYWNNEAANQTSFHNEFWRSGDLAKIDEDGFVYIVDRKKDLINRGGEKIFSIEVENVLYNHPKVYEVAVVGVPDPLFGEIVKAVIVPESDETIESQEIKDFVAERLANFKVPKLVEFVSELPRNAAGKIIKNVLKNLQHH</sequence>
<evidence type="ECO:0000256" key="1">
    <source>
        <dbReference type="ARBA" id="ARBA00006432"/>
    </source>
</evidence>
<dbReference type="RefSeq" id="WP_024028140.1">
    <property type="nucleotide sequence ID" value="NZ_ALAN01000059.1"/>
</dbReference>
<dbReference type="InterPro" id="IPR025110">
    <property type="entry name" value="AMP-bd_C"/>
</dbReference>
<keyword evidence="2 5" id="KW-0436">Ligase</keyword>
<dbReference type="GO" id="GO:0006631">
    <property type="term" value="P:fatty acid metabolic process"/>
    <property type="evidence" value="ECO:0007669"/>
    <property type="project" value="TreeGrafter"/>
</dbReference>
<proteinExistence type="inferred from homology"/>
<name>A0AB94IPK4_9BACI</name>
<organism evidence="5 6">
    <name type="scientific">Neobacillus vireti LMG 21834</name>
    <dbReference type="NCBI Taxonomy" id="1131730"/>
    <lineage>
        <taxon>Bacteria</taxon>
        <taxon>Bacillati</taxon>
        <taxon>Bacillota</taxon>
        <taxon>Bacilli</taxon>
        <taxon>Bacillales</taxon>
        <taxon>Bacillaceae</taxon>
        <taxon>Neobacillus</taxon>
    </lineage>
</organism>
<evidence type="ECO:0000259" key="3">
    <source>
        <dbReference type="Pfam" id="PF00501"/>
    </source>
</evidence>
<dbReference type="InterPro" id="IPR000873">
    <property type="entry name" value="AMP-dep_synth/lig_dom"/>
</dbReference>
<feature type="domain" description="AMP-binding enzyme C-terminal" evidence="4">
    <location>
        <begin position="442"/>
        <end position="517"/>
    </location>
</feature>
<dbReference type="PANTHER" id="PTHR43201">
    <property type="entry name" value="ACYL-COA SYNTHETASE"/>
    <property type="match status" value="1"/>
</dbReference>
<accession>A0AB94IPK4</accession>
<dbReference type="PROSITE" id="PS00455">
    <property type="entry name" value="AMP_BINDING"/>
    <property type="match status" value="1"/>
</dbReference>
<protein>
    <submittedName>
        <fullName evidence="5">AMP-dependent synthetase and ligase</fullName>
    </submittedName>
</protein>
<comment type="similarity">
    <text evidence="1">Belongs to the ATP-dependent AMP-binding enzyme family.</text>
</comment>
<dbReference type="InterPro" id="IPR045851">
    <property type="entry name" value="AMP-bd_C_sf"/>
</dbReference>
<evidence type="ECO:0000313" key="6">
    <source>
        <dbReference type="Proteomes" id="UP000018877"/>
    </source>
</evidence>